<feature type="domain" description="GST N-terminal" evidence="1">
    <location>
        <begin position="1"/>
        <end position="83"/>
    </location>
</feature>
<keyword evidence="3" id="KW-1185">Reference proteome</keyword>
<accession>A0A7W7B0F7</accession>
<dbReference type="GO" id="GO:0006559">
    <property type="term" value="P:L-phenylalanine catabolic process"/>
    <property type="evidence" value="ECO:0007669"/>
    <property type="project" value="TreeGrafter"/>
</dbReference>
<dbReference type="Pfam" id="PF13410">
    <property type="entry name" value="GST_C_2"/>
    <property type="match status" value="1"/>
</dbReference>
<reference evidence="2 3" key="1">
    <citation type="submission" date="2020-08" db="EMBL/GenBank/DDBJ databases">
        <title>Genomic Encyclopedia of Type Strains, Phase IV (KMG-IV): sequencing the most valuable type-strain genomes for metagenomic binning, comparative biology and taxonomic classification.</title>
        <authorList>
            <person name="Goeker M."/>
        </authorList>
    </citation>
    <scope>NUCLEOTIDE SEQUENCE [LARGE SCALE GENOMIC DNA]</scope>
    <source>
        <strain evidence="2 3">DSM 17328</strain>
    </source>
</reference>
<proteinExistence type="predicted"/>
<dbReference type="SUPFAM" id="SSF47616">
    <property type="entry name" value="GST C-terminal domain-like"/>
    <property type="match status" value="1"/>
</dbReference>
<dbReference type="GO" id="GO:0006749">
    <property type="term" value="P:glutathione metabolic process"/>
    <property type="evidence" value="ECO:0007669"/>
    <property type="project" value="TreeGrafter"/>
</dbReference>
<dbReference type="PANTHER" id="PTHR42673:SF4">
    <property type="entry name" value="MALEYLACETOACETATE ISOMERASE"/>
    <property type="match status" value="1"/>
</dbReference>
<dbReference type="CDD" id="cd03043">
    <property type="entry name" value="GST_N_1"/>
    <property type="match status" value="1"/>
</dbReference>
<dbReference type="Gene3D" id="3.40.30.10">
    <property type="entry name" value="Glutaredoxin"/>
    <property type="match status" value="1"/>
</dbReference>
<dbReference type="PROSITE" id="PS50404">
    <property type="entry name" value="GST_NTER"/>
    <property type="match status" value="1"/>
</dbReference>
<protein>
    <submittedName>
        <fullName evidence="2">Glutathione S-transferase</fullName>
        <ecNumber evidence="2">2.5.1.18</ecNumber>
    </submittedName>
</protein>
<dbReference type="CDD" id="cd03194">
    <property type="entry name" value="GST_C_3"/>
    <property type="match status" value="1"/>
</dbReference>
<gene>
    <name evidence="2" type="ORF">GGQ98_001351</name>
</gene>
<dbReference type="InterPro" id="IPR036249">
    <property type="entry name" value="Thioredoxin-like_sf"/>
</dbReference>
<dbReference type="AlphaFoldDB" id="A0A7W7B0F7"/>
<organism evidence="2 3">
    <name type="scientific">Sphingosinicella soli</name>
    <dbReference type="NCBI Taxonomy" id="333708"/>
    <lineage>
        <taxon>Bacteria</taxon>
        <taxon>Pseudomonadati</taxon>
        <taxon>Pseudomonadota</taxon>
        <taxon>Alphaproteobacteria</taxon>
        <taxon>Sphingomonadales</taxon>
        <taxon>Sphingosinicellaceae</taxon>
        <taxon>Sphingosinicella</taxon>
    </lineage>
</organism>
<evidence type="ECO:0000259" key="1">
    <source>
        <dbReference type="PROSITE" id="PS50404"/>
    </source>
</evidence>
<dbReference type="EC" id="2.5.1.18" evidence="2"/>
<evidence type="ECO:0000313" key="3">
    <source>
        <dbReference type="Proteomes" id="UP000566324"/>
    </source>
</evidence>
<dbReference type="GO" id="GO:0016034">
    <property type="term" value="F:maleylacetoacetate isomerase activity"/>
    <property type="evidence" value="ECO:0007669"/>
    <property type="project" value="TreeGrafter"/>
</dbReference>
<dbReference type="Pfam" id="PF13409">
    <property type="entry name" value="GST_N_2"/>
    <property type="match status" value="1"/>
</dbReference>
<dbReference type="SUPFAM" id="SSF52833">
    <property type="entry name" value="Thioredoxin-like"/>
    <property type="match status" value="1"/>
</dbReference>
<dbReference type="InterPro" id="IPR036282">
    <property type="entry name" value="Glutathione-S-Trfase_C_sf"/>
</dbReference>
<name>A0A7W7B0F7_9SPHN</name>
<dbReference type="GO" id="GO:0004364">
    <property type="term" value="F:glutathione transferase activity"/>
    <property type="evidence" value="ECO:0007669"/>
    <property type="project" value="UniProtKB-EC"/>
</dbReference>
<evidence type="ECO:0000313" key="2">
    <source>
        <dbReference type="EMBL" id="MBB4631737.1"/>
    </source>
</evidence>
<dbReference type="InterPro" id="IPR004045">
    <property type="entry name" value="Glutathione_S-Trfase_N"/>
</dbReference>
<dbReference type="EMBL" id="JACHNZ010000012">
    <property type="protein sequence ID" value="MBB4631737.1"/>
    <property type="molecule type" value="Genomic_DNA"/>
</dbReference>
<comment type="caution">
    <text evidence="2">The sequence shown here is derived from an EMBL/GenBank/DDBJ whole genome shotgun (WGS) entry which is preliminary data.</text>
</comment>
<dbReference type="Gene3D" id="1.20.1050.10">
    <property type="match status" value="1"/>
</dbReference>
<dbReference type="RefSeq" id="WP_184066955.1">
    <property type="nucleotide sequence ID" value="NZ_JACHNZ010000012.1"/>
</dbReference>
<keyword evidence="2" id="KW-0808">Transferase</keyword>
<dbReference type="PANTHER" id="PTHR42673">
    <property type="entry name" value="MALEYLACETOACETATE ISOMERASE"/>
    <property type="match status" value="1"/>
</dbReference>
<dbReference type="Proteomes" id="UP000566324">
    <property type="component" value="Unassembled WGS sequence"/>
</dbReference>
<sequence>MKLVIGNKRYSSWSLRGWLAAKQSRLAFDEIVIPMDTPAFTAAKADASLMPSGKVPVLWDGDTAVWESLAIIEWLADRTGRDRFWPKDDAARGLARAIAAEMHAGFVDLRRHCPMNTGRTYPSFALTPEVERDIGRIDALWREALHGFGGEGGPFLFGAFGAADIMYAPVVTRFRTYDVPLSETAEVYVNAVLAHPFMQEWYAGAEAEDWRLDRIEF</sequence>